<dbReference type="GO" id="GO:0017089">
    <property type="term" value="F:glycolipid transfer activity"/>
    <property type="evidence" value="ECO:0007669"/>
    <property type="project" value="TreeGrafter"/>
</dbReference>
<proteinExistence type="inferred from homology"/>
<dbReference type="OrthoDB" id="5599500at2"/>
<dbReference type="GO" id="GO:0009279">
    <property type="term" value="C:cell outer membrane"/>
    <property type="evidence" value="ECO:0007669"/>
    <property type="project" value="TreeGrafter"/>
</dbReference>
<organism evidence="6 7">
    <name type="scientific">Pseudidiomarina woesei</name>
    <dbReference type="NCBI Taxonomy" id="1381080"/>
    <lineage>
        <taxon>Bacteria</taxon>
        <taxon>Pseudomonadati</taxon>
        <taxon>Pseudomonadota</taxon>
        <taxon>Gammaproteobacteria</taxon>
        <taxon>Alteromonadales</taxon>
        <taxon>Idiomarinaceae</taxon>
        <taxon>Pseudidiomarina</taxon>
    </lineage>
</organism>
<dbReference type="GO" id="GO:0043165">
    <property type="term" value="P:Gram-negative-bacterium-type cell outer membrane assembly"/>
    <property type="evidence" value="ECO:0007669"/>
    <property type="project" value="UniProtKB-UniRule"/>
</dbReference>
<feature type="domain" description="Organic solvent tolerance-like N-terminal" evidence="5">
    <location>
        <begin position="35"/>
        <end position="144"/>
    </location>
</feature>
<feature type="chain" id="PRO_5008990657" description="Lipopolysaccharide export system protein LptA" evidence="4">
    <location>
        <begin position="25"/>
        <end position="177"/>
    </location>
</feature>
<keyword evidence="7" id="KW-1185">Reference proteome</keyword>
<evidence type="ECO:0000313" key="7">
    <source>
        <dbReference type="Proteomes" id="UP000182598"/>
    </source>
</evidence>
<dbReference type="Gene3D" id="2.60.450.10">
    <property type="entry name" value="Lipopolysaccharide (LPS) transport protein A like domain"/>
    <property type="match status" value="1"/>
</dbReference>
<dbReference type="PANTHER" id="PTHR36504:SF1">
    <property type="entry name" value="LIPOPOLYSACCHARIDE EXPORT SYSTEM PROTEIN LPTA"/>
    <property type="match status" value="1"/>
</dbReference>
<evidence type="ECO:0000256" key="2">
    <source>
        <dbReference type="ARBA" id="ARBA00022729"/>
    </source>
</evidence>
<feature type="signal peptide" evidence="4">
    <location>
        <begin position="1"/>
        <end position="24"/>
    </location>
</feature>
<dbReference type="EMBL" id="CYHB01000004">
    <property type="protein sequence ID" value="CUA86951.1"/>
    <property type="molecule type" value="Genomic_DNA"/>
</dbReference>
<accession>A0A0K6H7H5</accession>
<dbReference type="NCBIfam" id="TIGR03002">
    <property type="entry name" value="outer_YhbN_LptA"/>
    <property type="match status" value="1"/>
</dbReference>
<protein>
    <recommendedName>
        <fullName evidence="4">Lipopolysaccharide export system protein LptA</fullName>
    </recommendedName>
</protein>
<dbReference type="RefSeq" id="WP_055439324.1">
    <property type="nucleotide sequence ID" value="NZ_CYHB01000004.1"/>
</dbReference>
<dbReference type="GO" id="GO:0015920">
    <property type="term" value="P:lipopolysaccharide transport"/>
    <property type="evidence" value="ECO:0007669"/>
    <property type="project" value="UniProtKB-UniRule"/>
</dbReference>
<sequence precursor="true">MLKQFILVVALLALSAVAASVAQAQGRDDFNKPIQINAESDWFDVANKIAVFENNVVIQQGTLQIRADHLEVKRGDDQSDVFTATGTPAVYQQQLDDGSPISAEANSISYDQAKQILTLSGNVKVSQNNSVVQGSEIIYNFATQQMTANRGESDSDRVTTIFMPKKKSDNNNEPTNR</sequence>
<gene>
    <name evidence="4" type="primary">lptA</name>
    <name evidence="6" type="ORF">Ga0061064_1672</name>
</gene>
<dbReference type="HAMAP" id="MF_01914">
    <property type="entry name" value="LPS_assembly_LptA"/>
    <property type="match status" value="1"/>
</dbReference>
<dbReference type="InterPro" id="IPR005653">
    <property type="entry name" value="OstA-like_N"/>
</dbReference>
<evidence type="ECO:0000313" key="6">
    <source>
        <dbReference type="EMBL" id="CUA86951.1"/>
    </source>
</evidence>
<evidence type="ECO:0000256" key="1">
    <source>
        <dbReference type="ARBA" id="ARBA00022448"/>
    </source>
</evidence>
<keyword evidence="1 4" id="KW-0813">Transport</keyword>
<dbReference type="InterPro" id="IPR014340">
    <property type="entry name" value="LptA"/>
</dbReference>
<dbReference type="GO" id="GO:0030288">
    <property type="term" value="C:outer membrane-bounded periplasmic space"/>
    <property type="evidence" value="ECO:0007669"/>
    <property type="project" value="TreeGrafter"/>
</dbReference>
<dbReference type="GO" id="GO:0001530">
    <property type="term" value="F:lipopolysaccharide binding"/>
    <property type="evidence" value="ECO:0007669"/>
    <property type="project" value="InterPro"/>
</dbReference>
<comment type="subcellular location">
    <subcellularLocation>
        <location evidence="4">Periplasm</location>
    </subcellularLocation>
</comment>
<dbReference type="Pfam" id="PF03968">
    <property type="entry name" value="LptD_N"/>
    <property type="match status" value="1"/>
</dbReference>
<dbReference type="Proteomes" id="UP000182598">
    <property type="component" value="Unassembled WGS sequence"/>
</dbReference>
<evidence type="ECO:0000259" key="5">
    <source>
        <dbReference type="Pfam" id="PF03968"/>
    </source>
</evidence>
<keyword evidence="3 4" id="KW-0574">Periplasm</keyword>
<evidence type="ECO:0000256" key="4">
    <source>
        <dbReference type="HAMAP-Rule" id="MF_01914"/>
    </source>
</evidence>
<comment type="similarity">
    <text evidence="4">Belongs to the LptA family.</text>
</comment>
<keyword evidence="2 4" id="KW-0732">Signal</keyword>
<dbReference type="AlphaFoldDB" id="A0A0K6H7H5"/>
<name>A0A0K6H7H5_9GAMM</name>
<reference evidence="7" key="1">
    <citation type="submission" date="2015-08" db="EMBL/GenBank/DDBJ databases">
        <authorList>
            <person name="Varghese N."/>
        </authorList>
    </citation>
    <scope>NUCLEOTIDE SEQUENCE [LARGE SCALE GENOMIC DNA]</scope>
    <source>
        <strain evidence="7">DSM 27808</strain>
    </source>
</reference>
<dbReference type="InterPro" id="IPR052037">
    <property type="entry name" value="LPS_export_LptA"/>
</dbReference>
<comment type="function">
    <text evidence="4">Involved in the assembly of lipopolysaccharide (LPS). Required for the translocation of LPS from the inner membrane to the outer membrane. May form a bridge between the inner membrane and the outer membrane, via interactions with LptC and LptD, thereby facilitating LPS transfer across the periplasm.</text>
</comment>
<dbReference type="PANTHER" id="PTHR36504">
    <property type="entry name" value="LIPOPOLYSACCHARIDE EXPORT SYSTEM PROTEIN LPTA"/>
    <property type="match status" value="1"/>
</dbReference>
<evidence type="ECO:0000256" key="3">
    <source>
        <dbReference type="ARBA" id="ARBA00022764"/>
    </source>
</evidence>
<comment type="subunit">
    <text evidence="4">Component of the lipopolysaccharide transport and assembly complex.</text>
</comment>